<evidence type="ECO:0000259" key="4">
    <source>
        <dbReference type="Pfam" id="PF03816"/>
    </source>
</evidence>
<dbReference type="EMBL" id="AP019377">
    <property type="protein sequence ID" value="BBH92631.1"/>
    <property type="molecule type" value="Genomic_DNA"/>
</dbReference>
<comment type="similarity">
    <text evidence="1">Belongs to the LytR/CpsA/Psr (LCP) family.</text>
</comment>
<proteinExistence type="inferred from homology"/>
<keyword evidence="3" id="KW-0472">Membrane</keyword>
<dbReference type="InterPro" id="IPR050922">
    <property type="entry name" value="LytR/CpsA/Psr_CW_biosynth"/>
</dbReference>
<feature type="region of interest" description="Disordered" evidence="2">
    <location>
        <begin position="1"/>
        <end position="78"/>
    </location>
</feature>
<evidence type="ECO:0000313" key="5">
    <source>
        <dbReference type="EMBL" id="BBH92631.1"/>
    </source>
</evidence>
<dbReference type="InterPro" id="IPR004474">
    <property type="entry name" value="LytR_CpsA_psr"/>
</dbReference>
<dbReference type="PANTHER" id="PTHR33392">
    <property type="entry name" value="POLYISOPRENYL-TEICHOIC ACID--PEPTIDOGLYCAN TEICHOIC ACID TRANSFERASE TAGU"/>
    <property type="match status" value="1"/>
</dbReference>
<feature type="transmembrane region" description="Helical" evidence="3">
    <location>
        <begin position="99"/>
        <end position="122"/>
    </location>
</feature>
<evidence type="ECO:0000256" key="2">
    <source>
        <dbReference type="SAM" id="MobiDB-lite"/>
    </source>
</evidence>
<gene>
    <name evidence="5" type="ORF">KTA_08300</name>
</gene>
<keyword evidence="3" id="KW-0812">Transmembrane</keyword>
<feature type="compositionally biased region" description="Low complexity" evidence="2">
    <location>
        <begin position="30"/>
        <end position="63"/>
    </location>
</feature>
<name>A0A455SZX1_9CHLR</name>
<evidence type="ECO:0000256" key="3">
    <source>
        <dbReference type="SAM" id="Phobius"/>
    </source>
</evidence>
<feature type="domain" description="Cell envelope-related transcriptional attenuator" evidence="4">
    <location>
        <begin position="169"/>
        <end position="339"/>
    </location>
</feature>
<keyword evidence="3" id="KW-1133">Transmembrane helix</keyword>
<dbReference type="PANTHER" id="PTHR33392:SF6">
    <property type="entry name" value="POLYISOPRENYL-TEICHOIC ACID--PEPTIDOGLYCAN TEICHOIC ACID TRANSFERASE TAGU"/>
    <property type="match status" value="1"/>
</dbReference>
<reference evidence="5" key="1">
    <citation type="submission" date="2018-12" db="EMBL/GenBank/DDBJ databases">
        <title>Novel natural products biosynthetic potential of the class Ktedonobacteria.</title>
        <authorList>
            <person name="Zheng Y."/>
            <person name="Saitou A."/>
            <person name="Wang C.M."/>
            <person name="Toyoda A."/>
            <person name="Minakuchi Y."/>
            <person name="Sekiguchi Y."/>
            <person name="Ueda K."/>
            <person name="Takano H."/>
            <person name="Sakai Y."/>
            <person name="Yokota A."/>
            <person name="Yabe S."/>
        </authorList>
    </citation>
    <scope>NUCLEOTIDE SEQUENCE</scope>
    <source>
        <strain evidence="5">A3-2</strain>
    </source>
</reference>
<protein>
    <recommendedName>
        <fullName evidence="4">Cell envelope-related transcriptional attenuator domain-containing protein</fullName>
    </recommendedName>
</protein>
<dbReference type="Pfam" id="PF03816">
    <property type="entry name" value="LytR_cpsA_psr"/>
    <property type="match status" value="1"/>
</dbReference>
<dbReference type="NCBIfam" id="TIGR00350">
    <property type="entry name" value="lytR_cpsA_psr"/>
    <property type="match status" value="1"/>
</dbReference>
<evidence type="ECO:0000256" key="1">
    <source>
        <dbReference type="ARBA" id="ARBA00006068"/>
    </source>
</evidence>
<dbReference type="AlphaFoldDB" id="A0A455SZX1"/>
<dbReference type="Gene3D" id="3.40.630.190">
    <property type="entry name" value="LCP protein"/>
    <property type="match status" value="1"/>
</dbReference>
<accession>A0A455SZX1</accession>
<organism evidence="5">
    <name type="scientific">Thermogemmatispora argillosa</name>
    <dbReference type="NCBI Taxonomy" id="2045280"/>
    <lineage>
        <taxon>Bacteria</taxon>
        <taxon>Bacillati</taxon>
        <taxon>Chloroflexota</taxon>
        <taxon>Ktedonobacteria</taxon>
        <taxon>Thermogemmatisporales</taxon>
        <taxon>Thermogemmatisporaceae</taxon>
        <taxon>Thermogemmatispora</taxon>
    </lineage>
</organism>
<sequence length="422" mass="45918">MPEYPAYPHDDPTEPVPPSASSPGSGGQGKLIIGGFHDSAGGQPAGRRQPPPGYQGYQAYRGGVYTQPRRPGTEPYPGSYAALATPALRPRRSLLRRRGCAIGCLSLLLVVVVLAGFSIYVLQRVLAFGSAISTQAPLSTQTGFMTTSERVNLLVLGFGGGDHPGAYLTDSMVLMSLIPSSQHTTLISIPRDLWVQVPSGSGHYGKINSVYEVASNDGKDPVAGGNAAAQKVSLITGLDVKYWMTIDFEGFRDLINAIGGIDVYVPDSFTALYPKNDDPNIDASWIKVHFSKGMQHMDGETAIRYARARESLDNPAEGTDFARSARQMIIIKAVVSKVKQWSTWPHLFDAMDALKHTIYTNMSLTDLGLFSLKMDLNQAHRIGLSNQNVLVDSQSADGQYILLPADNNWQLIIDYIRKNLYN</sequence>